<dbReference type="Proteomes" id="UP001165586">
    <property type="component" value="Unassembled WGS sequence"/>
</dbReference>
<evidence type="ECO:0000313" key="2">
    <source>
        <dbReference type="Proteomes" id="UP001165586"/>
    </source>
</evidence>
<feature type="non-terminal residue" evidence="1">
    <location>
        <position position="1"/>
    </location>
</feature>
<proteinExistence type="predicted"/>
<dbReference type="RefSeq" id="WP_259542777.1">
    <property type="nucleotide sequence ID" value="NZ_JANLCJ010000123.1"/>
</dbReference>
<organism evidence="1 2">
    <name type="scientific">Herbiconiux daphne</name>
    <dbReference type="NCBI Taxonomy" id="2970914"/>
    <lineage>
        <taxon>Bacteria</taxon>
        <taxon>Bacillati</taxon>
        <taxon>Actinomycetota</taxon>
        <taxon>Actinomycetes</taxon>
        <taxon>Micrococcales</taxon>
        <taxon>Microbacteriaceae</taxon>
        <taxon>Herbiconiux</taxon>
    </lineage>
</organism>
<protein>
    <submittedName>
        <fullName evidence="1">Uncharacterized protein</fullName>
    </submittedName>
</protein>
<reference evidence="1" key="1">
    <citation type="submission" date="2022-08" db="EMBL/GenBank/DDBJ databases">
        <authorList>
            <person name="Deng Y."/>
            <person name="Han X.-F."/>
            <person name="Zhang Y.-Q."/>
        </authorList>
    </citation>
    <scope>NUCLEOTIDE SEQUENCE</scope>
    <source>
        <strain evidence="1">CPCC 203386</strain>
    </source>
</reference>
<sequence length="84" mass="9225">GLCDRRFSSNIQLSSDVAYALFNEIEDENIIDGIFLRHGNKLDYKGIPIGGINGTDVALCAEANHLSKVLQKGWPECQITVMTS</sequence>
<name>A0ABT2H9S4_9MICO</name>
<dbReference type="EMBL" id="JANLCJ010000123">
    <property type="protein sequence ID" value="MCS5736701.1"/>
    <property type="molecule type" value="Genomic_DNA"/>
</dbReference>
<evidence type="ECO:0000313" key="1">
    <source>
        <dbReference type="EMBL" id="MCS5736701.1"/>
    </source>
</evidence>
<accession>A0ABT2H9S4</accession>
<comment type="caution">
    <text evidence="1">The sequence shown here is derived from an EMBL/GenBank/DDBJ whole genome shotgun (WGS) entry which is preliminary data.</text>
</comment>
<gene>
    <name evidence="1" type="ORF">N1032_23505</name>
</gene>
<keyword evidence="2" id="KW-1185">Reference proteome</keyword>